<evidence type="ECO:0000313" key="3">
    <source>
        <dbReference type="Proteomes" id="UP001155027"/>
    </source>
</evidence>
<dbReference type="Pfam" id="PF12728">
    <property type="entry name" value="HTH_17"/>
    <property type="match status" value="1"/>
</dbReference>
<proteinExistence type="predicted"/>
<protein>
    <submittedName>
        <fullName evidence="2">Excisionase family DNA binding protein</fullName>
    </submittedName>
</protein>
<evidence type="ECO:0000259" key="1">
    <source>
        <dbReference type="Pfam" id="PF12728"/>
    </source>
</evidence>
<organism evidence="2 3">
    <name type="scientific">Salinibacter ruber</name>
    <dbReference type="NCBI Taxonomy" id="146919"/>
    <lineage>
        <taxon>Bacteria</taxon>
        <taxon>Pseudomonadati</taxon>
        <taxon>Rhodothermota</taxon>
        <taxon>Rhodothermia</taxon>
        <taxon>Rhodothermales</taxon>
        <taxon>Salinibacteraceae</taxon>
        <taxon>Salinibacter</taxon>
    </lineage>
</organism>
<sequence length="86" mass="10137">MVEGLHEDLRALRDEVQSLHRKETMQEPEELLTREETANRLRISIRTLDDMADSGEIQPVRIRGRVLYHPETIEAYVQRRVGGDRR</sequence>
<accession>A0A9X2PTH5</accession>
<evidence type="ECO:0000313" key="2">
    <source>
        <dbReference type="EMBL" id="MCS3676234.1"/>
    </source>
</evidence>
<name>A0A9X2PTH5_9BACT</name>
<dbReference type="EMBL" id="JANUAU010000001">
    <property type="protein sequence ID" value="MCS3676234.1"/>
    <property type="molecule type" value="Genomic_DNA"/>
</dbReference>
<dbReference type="InterPro" id="IPR041657">
    <property type="entry name" value="HTH_17"/>
</dbReference>
<dbReference type="InterPro" id="IPR009061">
    <property type="entry name" value="DNA-bd_dom_put_sf"/>
</dbReference>
<feature type="domain" description="Helix-turn-helix" evidence="1">
    <location>
        <begin position="31"/>
        <end position="80"/>
    </location>
</feature>
<dbReference type="SUPFAM" id="SSF46955">
    <property type="entry name" value="Putative DNA-binding domain"/>
    <property type="match status" value="1"/>
</dbReference>
<comment type="caution">
    <text evidence="2">The sequence shown here is derived from an EMBL/GenBank/DDBJ whole genome shotgun (WGS) entry which is preliminary data.</text>
</comment>
<dbReference type="Proteomes" id="UP001155027">
    <property type="component" value="Unassembled WGS sequence"/>
</dbReference>
<reference evidence="2" key="1">
    <citation type="submission" date="2022-08" db="EMBL/GenBank/DDBJ databases">
        <title>Genomic Encyclopedia of Type Strains, Phase V (KMG-V): Genome sequencing to study the core and pangenomes of soil and plant-associated prokaryotes.</title>
        <authorList>
            <person name="Whitman W."/>
        </authorList>
    </citation>
    <scope>NUCLEOTIDE SEQUENCE</scope>
    <source>
        <strain evidence="2">0</strain>
    </source>
</reference>
<gene>
    <name evidence="2" type="ORF">GGP71_000130</name>
</gene>
<dbReference type="AlphaFoldDB" id="A0A9X2PTH5"/>